<keyword evidence="1" id="KW-1133">Transmembrane helix</keyword>
<keyword evidence="3" id="KW-1185">Reference proteome</keyword>
<evidence type="ECO:0000256" key="1">
    <source>
        <dbReference type="SAM" id="Phobius"/>
    </source>
</evidence>
<accession>A0A8J9VK50</accession>
<evidence type="ECO:0000313" key="2">
    <source>
        <dbReference type="EMBL" id="CAH0721000.1"/>
    </source>
</evidence>
<sequence>MSQSSDPWTSVHGIVYVVRIRTICVRWVWSGRQADAPSSRAALPAERERASSCDTLTIARRSHRYQYTGVVCLFLLSCLIARVIDPDICFHSSLIDEIFYNF</sequence>
<dbReference type="OrthoDB" id="18896at2759"/>
<dbReference type="Proteomes" id="UP000838878">
    <property type="component" value="Chromosome 2"/>
</dbReference>
<dbReference type="AlphaFoldDB" id="A0A8J9VK50"/>
<protein>
    <submittedName>
        <fullName evidence="2">Uncharacterized protein</fullName>
    </submittedName>
</protein>
<name>A0A8J9VK50_9NEOP</name>
<dbReference type="EMBL" id="OV170222">
    <property type="protein sequence ID" value="CAH0721000.1"/>
    <property type="molecule type" value="Genomic_DNA"/>
</dbReference>
<feature type="non-terminal residue" evidence="2">
    <location>
        <position position="102"/>
    </location>
</feature>
<evidence type="ECO:0000313" key="3">
    <source>
        <dbReference type="Proteomes" id="UP000838878"/>
    </source>
</evidence>
<gene>
    <name evidence="2" type="ORF">BINO364_LOCUS7150</name>
</gene>
<proteinExistence type="predicted"/>
<organism evidence="2 3">
    <name type="scientific">Brenthis ino</name>
    <name type="common">lesser marbled fritillary</name>
    <dbReference type="NCBI Taxonomy" id="405034"/>
    <lineage>
        <taxon>Eukaryota</taxon>
        <taxon>Metazoa</taxon>
        <taxon>Ecdysozoa</taxon>
        <taxon>Arthropoda</taxon>
        <taxon>Hexapoda</taxon>
        <taxon>Insecta</taxon>
        <taxon>Pterygota</taxon>
        <taxon>Neoptera</taxon>
        <taxon>Endopterygota</taxon>
        <taxon>Lepidoptera</taxon>
        <taxon>Glossata</taxon>
        <taxon>Ditrysia</taxon>
        <taxon>Papilionoidea</taxon>
        <taxon>Nymphalidae</taxon>
        <taxon>Heliconiinae</taxon>
        <taxon>Argynnini</taxon>
        <taxon>Brenthis</taxon>
    </lineage>
</organism>
<feature type="transmembrane region" description="Helical" evidence="1">
    <location>
        <begin position="65"/>
        <end position="84"/>
    </location>
</feature>
<keyword evidence="1" id="KW-0812">Transmembrane</keyword>
<keyword evidence="1" id="KW-0472">Membrane</keyword>
<reference evidence="2" key="1">
    <citation type="submission" date="2021-12" db="EMBL/GenBank/DDBJ databases">
        <authorList>
            <person name="Martin H S."/>
        </authorList>
    </citation>
    <scope>NUCLEOTIDE SEQUENCE</scope>
</reference>